<dbReference type="PIRSF" id="PIRSF033239">
    <property type="entry name" value="ExoD"/>
    <property type="match status" value="1"/>
</dbReference>
<dbReference type="PANTHER" id="PTHR41795">
    <property type="entry name" value="EXOPOLYSACCHARIDE SYNTHESIS PROTEIN"/>
    <property type="match status" value="1"/>
</dbReference>
<comment type="caution">
    <text evidence="2">The sequence shown here is derived from an EMBL/GenBank/DDBJ whole genome shotgun (WGS) entry which is preliminary data.</text>
</comment>
<dbReference type="EMBL" id="QAAA01000001">
    <property type="protein sequence ID" value="PTN04017.1"/>
    <property type="molecule type" value="Genomic_DNA"/>
</dbReference>
<feature type="transmembrane region" description="Helical" evidence="1">
    <location>
        <begin position="175"/>
        <end position="196"/>
    </location>
</feature>
<evidence type="ECO:0000256" key="1">
    <source>
        <dbReference type="SAM" id="Phobius"/>
    </source>
</evidence>
<evidence type="ECO:0000313" key="2">
    <source>
        <dbReference type="EMBL" id="PTN04017.1"/>
    </source>
</evidence>
<reference evidence="2 3" key="1">
    <citation type="submission" date="2018-04" db="EMBL/GenBank/DDBJ databases">
        <title>Genomic Encyclopedia of Archaeal and Bacterial Type Strains, Phase II (KMG-II): from individual species to whole genera.</title>
        <authorList>
            <person name="Goeker M."/>
        </authorList>
    </citation>
    <scope>NUCLEOTIDE SEQUENCE [LARGE SCALE GENOMIC DNA]</scope>
    <source>
        <strain evidence="2 3">DSM 18064</strain>
    </source>
</reference>
<keyword evidence="1" id="KW-1133">Transmembrane helix</keyword>
<dbReference type="AlphaFoldDB" id="A0A2T5BWJ3"/>
<evidence type="ECO:0000313" key="3">
    <source>
        <dbReference type="Proteomes" id="UP000243859"/>
    </source>
</evidence>
<dbReference type="PANTHER" id="PTHR41795:SF1">
    <property type="entry name" value="EXOPOLYSACCHARIDE SYNTHESIS PROTEIN"/>
    <property type="match status" value="1"/>
</dbReference>
<accession>A0A2T5BWJ3</accession>
<sequence length="197" mass="21377">MSNLRSDWIIATLLEELSDIALATEQVSLGRLIDTLGSRGFGPLLVILSAFLILPVGMVPGMPGIVGVFLILIGSRMAVGSTHLWFPSRLRKVELPSHLLIASISRAQPWVLRLRPMIAPRATILIDSPVMLKIIAVILIVTGAINILIGFIPGLPFLMSMHVLLIGIGLSSRDGLIGLLGYLVVLPEMILIWRLLL</sequence>
<dbReference type="RefSeq" id="WP_170106701.1">
    <property type="nucleotide sequence ID" value="NZ_NHSI01000066.1"/>
</dbReference>
<dbReference type="Pfam" id="PF06055">
    <property type="entry name" value="ExoD"/>
    <property type="match status" value="1"/>
</dbReference>
<dbReference type="InterPro" id="IPR010331">
    <property type="entry name" value="ExoD"/>
</dbReference>
<proteinExistence type="predicted"/>
<evidence type="ECO:0008006" key="4">
    <source>
        <dbReference type="Google" id="ProtNLM"/>
    </source>
</evidence>
<dbReference type="Proteomes" id="UP000243859">
    <property type="component" value="Unassembled WGS sequence"/>
</dbReference>
<protein>
    <recommendedName>
        <fullName evidence="4">Exopolysaccharide synthesis protein ExoD</fullName>
    </recommendedName>
</protein>
<organism evidence="2 3">
    <name type="scientific">Rhodovulum imhoffii</name>
    <dbReference type="NCBI Taxonomy" id="365340"/>
    <lineage>
        <taxon>Bacteria</taxon>
        <taxon>Pseudomonadati</taxon>
        <taxon>Pseudomonadota</taxon>
        <taxon>Alphaproteobacteria</taxon>
        <taxon>Rhodobacterales</taxon>
        <taxon>Paracoccaceae</taxon>
        <taxon>Rhodovulum</taxon>
    </lineage>
</organism>
<keyword evidence="3" id="KW-1185">Reference proteome</keyword>
<gene>
    <name evidence="2" type="ORF">C8N32_101214</name>
</gene>
<name>A0A2T5BWJ3_9RHOB</name>
<feature type="transmembrane region" description="Helical" evidence="1">
    <location>
        <begin position="130"/>
        <end position="155"/>
    </location>
</feature>
<keyword evidence="1" id="KW-0472">Membrane</keyword>
<keyword evidence="1" id="KW-0812">Transmembrane</keyword>